<keyword evidence="1" id="KW-0472">Membrane</keyword>
<feature type="transmembrane region" description="Helical" evidence="1">
    <location>
        <begin position="44"/>
        <end position="61"/>
    </location>
</feature>
<feature type="transmembrane region" description="Helical" evidence="1">
    <location>
        <begin position="136"/>
        <end position="154"/>
    </location>
</feature>
<dbReference type="PANTHER" id="PTHR22911">
    <property type="entry name" value="ACYL-MALONYL CONDENSING ENZYME-RELATED"/>
    <property type="match status" value="1"/>
</dbReference>
<dbReference type="EMBL" id="CP011494">
    <property type="protein sequence ID" value="AKO52461.1"/>
    <property type="molecule type" value="Genomic_DNA"/>
</dbReference>
<feature type="transmembrane region" description="Helical" evidence="1">
    <location>
        <begin position="260"/>
        <end position="278"/>
    </location>
</feature>
<dbReference type="InterPro" id="IPR000620">
    <property type="entry name" value="EamA_dom"/>
</dbReference>
<dbReference type="STRING" id="330734.ABA45_08535"/>
<feature type="transmembrane region" description="Helical" evidence="1">
    <location>
        <begin position="108"/>
        <end position="129"/>
    </location>
</feature>
<dbReference type="RefSeq" id="WP_048385342.1">
    <property type="nucleotide sequence ID" value="NZ_CP011494.1"/>
</dbReference>
<feature type="transmembrane region" description="Helical" evidence="1">
    <location>
        <begin position="284"/>
        <end position="300"/>
    </location>
</feature>
<evidence type="ECO:0000313" key="3">
    <source>
        <dbReference type="EMBL" id="AKO52461.1"/>
    </source>
</evidence>
<feature type="transmembrane region" description="Helical" evidence="1">
    <location>
        <begin position="82"/>
        <end position="102"/>
    </location>
</feature>
<name>A0A0H4I0H2_9GAMM</name>
<feature type="transmembrane region" description="Helical" evidence="1">
    <location>
        <begin position="12"/>
        <end position="32"/>
    </location>
</feature>
<dbReference type="PATRIC" id="fig|330734.3.peg.1793"/>
<gene>
    <name evidence="3" type="ORF">ABA45_08535</name>
</gene>
<reference evidence="3 4" key="1">
    <citation type="submission" date="2015-05" db="EMBL/GenBank/DDBJ databases">
        <title>Complete genome of Marinobacter psychrophilus strain 20041T isolated from sea-ice of the Canadian Basin.</title>
        <authorList>
            <person name="Song L."/>
            <person name="Ren L."/>
            <person name="Yu Y."/>
            <person name="Wang X."/>
        </authorList>
    </citation>
    <scope>NUCLEOTIDE SEQUENCE [LARGE SCALE GENOMIC DNA]</scope>
    <source>
        <strain evidence="3 4">20041</strain>
    </source>
</reference>
<dbReference type="Proteomes" id="UP000036406">
    <property type="component" value="Chromosome"/>
</dbReference>
<feature type="transmembrane region" description="Helical" evidence="1">
    <location>
        <begin position="192"/>
        <end position="211"/>
    </location>
</feature>
<evidence type="ECO:0000256" key="1">
    <source>
        <dbReference type="SAM" id="Phobius"/>
    </source>
</evidence>
<sequence>MSRYTIVLHQPLYLSVFAALVAVVLWAIAPLLVDIASAVPPFRLATIALLSGAVAALPMTLRKRTKARTDVRQVTLPLKWKLVIYGLVPALIFGAVVGYLAGMGKAPAAEAALITYTWPILFIVLSQWLFHRRIPLPVIVGAGIAFCGAAVLISPESLGVGASDHYAGYALALLAACCWALYSWICQAAPVAVAPLMPLLFLVAGAGAATADTLAGSTPGMPSGSALLAGIALGFGPYGLAMVAWDLALRTGPTALIGSLAYAVPVLAAVLLVVAGIAAPDWRLPVAALLVVAGSVVASMKSGRQQPASN</sequence>
<dbReference type="PANTHER" id="PTHR22911:SF76">
    <property type="entry name" value="EAMA DOMAIN-CONTAINING PROTEIN"/>
    <property type="match status" value="1"/>
</dbReference>
<dbReference type="InterPro" id="IPR037185">
    <property type="entry name" value="EmrE-like"/>
</dbReference>
<protein>
    <submittedName>
        <fullName evidence="3">Membrane protein</fullName>
    </submittedName>
</protein>
<feature type="domain" description="EamA" evidence="2">
    <location>
        <begin position="15"/>
        <end position="153"/>
    </location>
</feature>
<keyword evidence="4" id="KW-1185">Reference proteome</keyword>
<feature type="transmembrane region" description="Helical" evidence="1">
    <location>
        <begin position="166"/>
        <end position="185"/>
    </location>
</feature>
<dbReference type="KEGG" id="mpq:ABA45_08535"/>
<dbReference type="Pfam" id="PF00892">
    <property type="entry name" value="EamA"/>
    <property type="match status" value="1"/>
</dbReference>
<evidence type="ECO:0000259" key="2">
    <source>
        <dbReference type="Pfam" id="PF00892"/>
    </source>
</evidence>
<feature type="transmembrane region" description="Helical" evidence="1">
    <location>
        <begin position="226"/>
        <end position="248"/>
    </location>
</feature>
<dbReference type="AlphaFoldDB" id="A0A0H4I0H2"/>
<proteinExistence type="predicted"/>
<organism evidence="3 4">
    <name type="scientific">Marinobacter psychrophilus</name>
    <dbReference type="NCBI Taxonomy" id="330734"/>
    <lineage>
        <taxon>Bacteria</taxon>
        <taxon>Pseudomonadati</taxon>
        <taxon>Pseudomonadota</taxon>
        <taxon>Gammaproteobacteria</taxon>
        <taxon>Pseudomonadales</taxon>
        <taxon>Marinobacteraceae</taxon>
        <taxon>Marinobacter</taxon>
    </lineage>
</organism>
<keyword evidence="1" id="KW-0812">Transmembrane</keyword>
<evidence type="ECO:0000313" key="4">
    <source>
        <dbReference type="Proteomes" id="UP000036406"/>
    </source>
</evidence>
<dbReference type="GO" id="GO:0016020">
    <property type="term" value="C:membrane"/>
    <property type="evidence" value="ECO:0007669"/>
    <property type="project" value="InterPro"/>
</dbReference>
<keyword evidence="1" id="KW-1133">Transmembrane helix</keyword>
<dbReference type="SUPFAM" id="SSF103481">
    <property type="entry name" value="Multidrug resistance efflux transporter EmrE"/>
    <property type="match status" value="2"/>
</dbReference>
<accession>A0A0H4I0H2</accession>